<dbReference type="Gene3D" id="3.40.390.10">
    <property type="entry name" value="Collagenase (Catalytic Domain)"/>
    <property type="match status" value="1"/>
</dbReference>
<feature type="chain" id="PRO_5040344346" description="Lysine-specific metallo-endopeptidase domain-containing protein" evidence="2">
    <location>
        <begin position="21"/>
        <end position="314"/>
    </location>
</feature>
<dbReference type="AlphaFoldDB" id="A0A9P5NF07"/>
<reference evidence="3" key="1">
    <citation type="submission" date="2020-11" db="EMBL/GenBank/DDBJ databases">
        <authorList>
            <consortium name="DOE Joint Genome Institute"/>
            <person name="Ahrendt S."/>
            <person name="Riley R."/>
            <person name="Andreopoulos W."/>
            <person name="LaButti K."/>
            <person name="Pangilinan J."/>
            <person name="Ruiz-duenas F.J."/>
            <person name="Barrasa J.M."/>
            <person name="Sanchez-Garcia M."/>
            <person name="Camarero S."/>
            <person name="Miyauchi S."/>
            <person name="Serrano A."/>
            <person name="Linde D."/>
            <person name="Babiker R."/>
            <person name="Drula E."/>
            <person name="Ayuso-Fernandez I."/>
            <person name="Pacheco R."/>
            <person name="Padilla G."/>
            <person name="Ferreira P."/>
            <person name="Barriuso J."/>
            <person name="Kellner H."/>
            <person name="Castanera R."/>
            <person name="Alfaro M."/>
            <person name="Ramirez L."/>
            <person name="Pisabarro A.G."/>
            <person name="Kuo A."/>
            <person name="Tritt A."/>
            <person name="Lipzen A."/>
            <person name="He G."/>
            <person name="Yan M."/>
            <person name="Ng V."/>
            <person name="Cullen D."/>
            <person name="Martin F."/>
            <person name="Rosso M.-N."/>
            <person name="Henrissat B."/>
            <person name="Hibbett D."/>
            <person name="Martinez A.T."/>
            <person name="Grigoriev I.V."/>
        </authorList>
    </citation>
    <scope>NUCLEOTIDE SEQUENCE</scope>
    <source>
        <strain evidence="3">AH 44721</strain>
    </source>
</reference>
<evidence type="ECO:0008006" key="5">
    <source>
        <dbReference type="Google" id="ProtNLM"/>
    </source>
</evidence>
<name>A0A9P5NF07_GYMJU</name>
<dbReference type="GO" id="GO:0008237">
    <property type="term" value="F:metallopeptidase activity"/>
    <property type="evidence" value="ECO:0007669"/>
    <property type="project" value="InterPro"/>
</dbReference>
<feature type="region of interest" description="Disordered" evidence="1">
    <location>
        <begin position="246"/>
        <end position="284"/>
    </location>
</feature>
<evidence type="ECO:0000256" key="2">
    <source>
        <dbReference type="SAM" id="SignalP"/>
    </source>
</evidence>
<proteinExistence type="predicted"/>
<accession>A0A9P5NF07</accession>
<sequence length="314" mass="34065">MRSAIYLAILMPFFAVFVQCAPLPLEVGTVYGHDDLYDQTIVPTDFNGATDHTQASLANVHAAVNEAHNQIMNIKKMMDENHPDLHAHLTNAFGPNYNKEEIHKTINRLATGKIDIAQTNAPNDEGNETTNAIAKHSSGAQADRVVFYEKFHRKTLDAQAGTVIHEATHALARTKDHFREDPNQPGKFEAVSSKHEGNPGVMKAYAHSEHFDHLKTHASEVMHQNADSYMVLAHTVKHGLPQVHQAANSNANPNVNAPSSSHPVPNADIHHDAPGSAHPPENAHAYNAPAEAHHAAHPPAAPAGDKKKGCCGIL</sequence>
<gene>
    <name evidence="3" type="ORF">CPB84DRAFT_1873596</name>
</gene>
<keyword evidence="4" id="KW-1185">Reference proteome</keyword>
<protein>
    <recommendedName>
        <fullName evidence="5">Lysine-specific metallo-endopeptidase domain-containing protein</fullName>
    </recommendedName>
</protein>
<evidence type="ECO:0000256" key="1">
    <source>
        <dbReference type="SAM" id="MobiDB-lite"/>
    </source>
</evidence>
<keyword evidence="2" id="KW-0732">Signal</keyword>
<feature type="compositionally biased region" description="Low complexity" evidence="1">
    <location>
        <begin position="246"/>
        <end position="267"/>
    </location>
</feature>
<feature type="signal peptide" evidence="2">
    <location>
        <begin position="1"/>
        <end position="20"/>
    </location>
</feature>
<dbReference type="InterPro" id="IPR024079">
    <property type="entry name" value="MetalloPept_cat_dom_sf"/>
</dbReference>
<dbReference type="Proteomes" id="UP000724874">
    <property type="component" value="Unassembled WGS sequence"/>
</dbReference>
<dbReference type="EMBL" id="JADNYJ010000135">
    <property type="protein sequence ID" value="KAF8881040.1"/>
    <property type="molecule type" value="Genomic_DNA"/>
</dbReference>
<evidence type="ECO:0000313" key="4">
    <source>
        <dbReference type="Proteomes" id="UP000724874"/>
    </source>
</evidence>
<dbReference type="OrthoDB" id="3067737at2759"/>
<evidence type="ECO:0000313" key="3">
    <source>
        <dbReference type="EMBL" id="KAF8881040.1"/>
    </source>
</evidence>
<organism evidence="3 4">
    <name type="scientific">Gymnopilus junonius</name>
    <name type="common">Spectacular rustgill mushroom</name>
    <name type="synonym">Gymnopilus spectabilis subsp. junonius</name>
    <dbReference type="NCBI Taxonomy" id="109634"/>
    <lineage>
        <taxon>Eukaryota</taxon>
        <taxon>Fungi</taxon>
        <taxon>Dikarya</taxon>
        <taxon>Basidiomycota</taxon>
        <taxon>Agaricomycotina</taxon>
        <taxon>Agaricomycetes</taxon>
        <taxon>Agaricomycetidae</taxon>
        <taxon>Agaricales</taxon>
        <taxon>Agaricineae</taxon>
        <taxon>Hymenogastraceae</taxon>
        <taxon>Gymnopilus</taxon>
    </lineage>
</organism>
<comment type="caution">
    <text evidence="3">The sequence shown here is derived from an EMBL/GenBank/DDBJ whole genome shotgun (WGS) entry which is preliminary data.</text>
</comment>